<reference evidence="1 2" key="1">
    <citation type="submission" date="2018-11" db="EMBL/GenBank/DDBJ databases">
        <title>Haplotype-resolved cattle genomes.</title>
        <authorList>
            <person name="Low W.Y."/>
            <person name="Tearle R."/>
            <person name="Bickhart D.M."/>
            <person name="Rosen B.D."/>
            <person name="Koren S."/>
            <person name="Rhie A."/>
            <person name="Hiendleder S."/>
            <person name="Phillippy A.M."/>
            <person name="Smith T.P.L."/>
            <person name="Williams J.L."/>
        </authorList>
    </citation>
    <scope>NUCLEOTIDE SEQUENCE [LARGE SCALE GENOMIC DNA]</scope>
</reference>
<dbReference type="PANTHER" id="PTHR19446">
    <property type="entry name" value="REVERSE TRANSCRIPTASES"/>
    <property type="match status" value="1"/>
</dbReference>
<protein>
    <recommendedName>
        <fullName evidence="3">Reverse transcriptase domain-containing protein</fullName>
    </recommendedName>
</protein>
<keyword evidence="2" id="KW-1185">Reference proteome</keyword>
<evidence type="ECO:0008006" key="3">
    <source>
        <dbReference type="Google" id="ProtNLM"/>
    </source>
</evidence>
<proteinExistence type="predicted"/>
<dbReference type="Proteomes" id="UP000314981">
    <property type="component" value="Chromosome 9"/>
</dbReference>
<evidence type="ECO:0000313" key="2">
    <source>
        <dbReference type="Proteomes" id="UP000314981"/>
    </source>
</evidence>
<organism evidence="1 2">
    <name type="scientific">Bos indicus x Bos taurus</name>
    <name type="common">Hybrid cattle</name>
    <dbReference type="NCBI Taxonomy" id="30522"/>
    <lineage>
        <taxon>Eukaryota</taxon>
        <taxon>Metazoa</taxon>
        <taxon>Chordata</taxon>
        <taxon>Craniata</taxon>
        <taxon>Vertebrata</taxon>
        <taxon>Euteleostomi</taxon>
        <taxon>Mammalia</taxon>
        <taxon>Eutheria</taxon>
        <taxon>Laurasiatheria</taxon>
        <taxon>Artiodactyla</taxon>
        <taxon>Ruminantia</taxon>
        <taxon>Pecora</taxon>
        <taxon>Bovidae</taxon>
        <taxon>Bovinae</taxon>
        <taxon>Bos</taxon>
    </lineage>
</organism>
<sequence length="433" mass="50607">MSILPKAIYRFNAIPIKLPKVFFTELEQIISQFVWKNKKPQIAKAILRKKNGTGGINLPDFRLYYKATVIKTVWYWHKDRNIDQWNKIESPEINPRTYGHLIFDKGGKNIQWIKDNLFNKWCWEIWSTTCKRMKLEHFLTPYTKINSKWIKDLNVRPETINLLEENIGKTLSDIHHSRILYDPPPRILEIKAKINRWDLINLKSFCTSKETISKVKKQPSEWEKIIANEATDKQLISKIYKQLLQLNSRKINDPIKKWAKELNYIINICLLHARFLLRQVIPGWIKSSQPCLIECTVPAAPEKAMATHSSTLAWRIPWTEEPGRLQSMGSRRVVSDCTTSLSLSTFMHWRRQWHPTPVLLPGKSHGQRSLVGCSPWGREESDTTERLHFHFLLSCIGEGNGTPLQCSCLENPRDGGAWWAAIYRVTQSWTRLK</sequence>
<evidence type="ECO:0000313" key="1">
    <source>
        <dbReference type="Ensembl" id="ENSBIXP00000038018.1"/>
    </source>
</evidence>
<reference evidence="1" key="3">
    <citation type="submission" date="2025-09" db="UniProtKB">
        <authorList>
            <consortium name="Ensembl"/>
        </authorList>
    </citation>
    <scope>IDENTIFICATION</scope>
</reference>
<reference evidence="1" key="2">
    <citation type="submission" date="2025-08" db="UniProtKB">
        <authorList>
            <consortium name="Ensembl"/>
        </authorList>
    </citation>
    <scope>IDENTIFICATION</scope>
</reference>
<accession>A0A4W2EMK6</accession>
<name>A0A4W2EMK6_BOBOX</name>
<dbReference type="Ensembl" id="ENSBIXT00000030500.1">
    <property type="protein sequence ID" value="ENSBIXP00000038018.1"/>
    <property type="gene ID" value="ENSBIXG00000002894.1"/>
</dbReference>
<dbReference type="STRING" id="30522.A0A4W2EMK6"/>
<dbReference type="AlphaFoldDB" id="A0A4W2EMK6"/>